<dbReference type="GO" id="GO:0035556">
    <property type="term" value="P:intracellular signal transduction"/>
    <property type="evidence" value="ECO:0007669"/>
    <property type="project" value="InterPro"/>
</dbReference>
<dbReference type="Gene3D" id="3.30.70.1230">
    <property type="entry name" value="Nucleotide cyclase"/>
    <property type="match status" value="1"/>
</dbReference>
<evidence type="ECO:0000259" key="2">
    <source>
        <dbReference type="PROSITE" id="PS50125"/>
    </source>
</evidence>
<evidence type="ECO:0000256" key="1">
    <source>
        <dbReference type="SAM" id="Phobius"/>
    </source>
</evidence>
<feature type="transmembrane region" description="Helical" evidence="1">
    <location>
        <begin position="31"/>
        <end position="52"/>
    </location>
</feature>
<dbReference type="PANTHER" id="PTHR43081:SF19">
    <property type="entry name" value="PH-SENSITIVE ADENYLATE CYCLASE RV1264"/>
    <property type="match status" value="1"/>
</dbReference>
<dbReference type="RefSeq" id="WP_101248741.1">
    <property type="nucleotide sequence ID" value="NZ_PIUM01000001.1"/>
</dbReference>
<feature type="domain" description="Guanylate cyclase" evidence="2">
    <location>
        <begin position="153"/>
        <end position="267"/>
    </location>
</feature>
<keyword evidence="1" id="KW-0812">Transmembrane</keyword>
<dbReference type="PANTHER" id="PTHR43081">
    <property type="entry name" value="ADENYLATE CYCLASE, TERMINAL-DIFFERENTIATION SPECIFIC-RELATED"/>
    <property type="match status" value="1"/>
</dbReference>
<dbReference type="InterPro" id="IPR029787">
    <property type="entry name" value="Nucleotide_cyclase"/>
</dbReference>
<dbReference type="Pfam" id="PF00211">
    <property type="entry name" value="Guanylate_cyc"/>
    <property type="match status" value="1"/>
</dbReference>
<dbReference type="PROSITE" id="PS50125">
    <property type="entry name" value="GUANYLATE_CYCLASE_2"/>
    <property type="match status" value="1"/>
</dbReference>
<keyword evidence="4" id="KW-1185">Reference proteome</keyword>
<dbReference type="CDD" id="cd07302">
    <property type="entry name" value="CHD"/>
    <property type="match status" value="1"/>
</dbReference>
<feature type="transmembrane region" description="Helical" evidence="1">
    <location>
        <begin position="89"/>
        <end position="114"/>
    </location>
</feature>
<evidence type="ECO:0000313" key="4">
    <source>
        <dbReference type="Proteomes" id="UP000233293"/>
    </source>
</evidence>
<keyword evidence="1" id="KW-1133">Transmembrane helix</keyword>
<dbReference type="Proteomes" id="UP000233293">
    <property type="component" value="Unassembled WGS sequence"/>
</dbReference>
<proteinExistence type="predicted"/>
<keyword evidence="1" id="KW-0472">Membrane</keyword>
<dbReference type="OrthoDB" id="54411at2"/>
<reference evidence="4" key="1">
    <citation type="submission" date="2017-12" db="EMBL/GenBank/DDBJ databases">
        <title>Draft genome sequence of Telmatospirillum siberiense 26-4b1T, an acidotolerant peatland alphaproteobacterium potentially involved in sulfur cycling.</title>
        <authorList>
            <person name="Hausmann B."/>
            <person name="Pjevac P."/>
            <person name="Schreck K."/>
            <person name="Herbold C.W."/>
            <person name="Daims H."/>
            <person name="Wagner M."/>
            <person name="Pester M."/>
            <person name="Loy A."/>
        </authorList>
    </citation>
    <scope>NUCLEOTIDE SEQUENCE [LARGE SCALE GENOMIC DNA]</scope>
    <source>
        <strain evidence="4">26-4b1</strain>
    </source>
</reference>
<dbReference type="InterPro" id="IPR001054">
    <property type="entry name" value="A/G_cyclase"/>
</dbReference>
<accession>A0A2N3Q1H2</accession>
<name>A0A2N3Q1H2_9PROT</name>
<feature type="transmembrane region" description="Helical" evidence="1">
    <location>
        <begin position="7"/>
        <end position="25"/>
    </location>
</feature>
<sequence>MPIIIAEYIKIIIGYVAVLPLYFQSTWETALYFYEPKLAAVAVAVALLFLFLRVLAGGIVGWAARTGLYGALFYVISSNAEFRVLYPDIVVACLIAAVAVAGLWLPVSIVGGALRLALQRRRIAASSAVFSPSGTARAFEVTRPDADRKQVMVVMMTDIVGYSARMEKDEAAAYALLKEHNVVMRKAITSHRGKEIKTIGDAFMVVFESSLDALRCAIAMQTGLRELNRSRPTHDQLQVRIGIHRGEVIRTEKDVFGEGVNIAARMESVTAPGGISICADIYEDVKGKIEAGFQSIGQPKMKNIANPPEVFRVHMPF</sequence>
<dbReference type="SUPFAM" id="SSF55073">
    <property type="entry name" value="Nucleotide cyclase"/>
    <property type="match status" value="1"/>
</dbReference>
<evidence type="ECO:0000313" key="3">
    <source>
        <dbReference type="EMBL" id="PKU26510.1"/>
    </source>
</evidence>
<dbReference type="EMBL" id="PIUM01000001">
    <property type="protein sequence ID" value="PKU26510.1"/>
    <property type="molecule type" value="Genomic_DNA"/>
</dbReference>
<protein>
    <recommendedName>
        <fullName evidence="2">Guanylate cyclase domain-containing protein</fullName>
    </recommendedName>
</protein>
<dbReference type="GO" id="GO:0004016">
    <property type="term" value="F:adenylate cyclase activity"/>
    <property type="evidence" value="ECO:0007669"/>
    <property type="project" value="UniProtKB-ARBA"/>
</dbReference>
<comment type="caution">
    <text evidence="3">The sequence shown here is derived from an EMBL/GenBank/DDBJ whole genome shotgun (WGS) entry which is preliminary data.</text>
</comment>
<dbReference type="InterPro" id="IPR050697">
    <property type="entry name" value="Adenylyl/Guanylyl_Cyclase_3/4"/>
</dbReference>
<dbReference type="GO" id="GO:0006171">
    <property type="term" value="P:cAMP biosynthetic process"/>
    <property type="evidence" value="ECO:0007669"/>
    <property type="project" value="TreeGrafter"/>
</dbReference>
<gene>
    <name evidence="3" type="ORF">CWS72_01305</name>
</gene>
<organism evidence="3 4">
    <name type="scientific">Telmatospirillum siberiense</name>
    <dbReference type="NCBI Taxonomy" id="382514"/>
    <lineage>
        <taxon>Bacteria</taxon>
        <taxon>Pseudomonadati</taxon>
        <taxon>Pseudomonadota</taxon>
        <taxon>Alphaproteobacteria</taxon>
        <taxon>Rhodospirillales</taxon>
        <taxon>Rhodospirillaceae</taxon>
        <taxon>Telmatospirillum</taxon>
    </lineage>
</organism>
<dbReference type="AlphaFoldDB" id="A0A2N3Q1H2"/>
<dbReference type="SMART" id="SM00044">
    <property type="entry name" value="CYCc"/>
    <property type="match status" value="1"/>
</dbReference>
<feature type="transmembrane region" description="Helical" evidence="1">
    <location>
        <begin position="59"/>
        <end position="77"/>
    </location>
</feature>